<keyword evidence="6 17" id="KW-0812">Transmembrane</keyword>
<keyword evidence="12" id="KW-0325">Glycoprotein</keyword>
<dbReference type="Pfam" id="PF20519">
    <property type="entry name" value="Polycystin_dom"/>
    <property type="match status" value="1"/>
</dbReference>
<evidence type="ECO:0000256" key="15">
    <source>
        <dbReference type="PIRSR" id="PIRSR603915-1"/>
    </source>
</evidence>
<keyword evidence="15" id="KW-0479">Metal-binding</keyword>
<evidence type="ECO:0000256" key="9">
    <source>
        <dbReference type="ARBA" id="ARBA00023065"/>
    </source>
</evidence>
<evidence type="ECO:0000256" key="10">
    <source>
        <dbReference type="ARBA" id="ARBA00023136"/>
    </source>
</evidence>
<feature type="binding site" evidence="15">
    <location>
        <position position="572"/>
    </location>
    <ligand>
        <name>Ca(2+)</name>
        <dbReference type="ChEBI" id="CHEBI:29108"/>
        <label>2</label>
    </ligand>
</feature>
<evidence type="ECO:0000256" key="13">
    <source>
        <dbReference type="ARBA" id="ARBA00023273"/>
    </source>
</evidence>
<dbReference type="PANTHER" id="PTHR10877:SF183">
    <property type="entry name" value="AT14535P-RELATED"/>
    <property type="match status" value="1"/>
</dbReference>
<evidence type="ECO:0000256" key="16">
    <source>
        <dbReference type="PIRSR" id="PIRSR603915-2"/>
    </source>
</evidence>
<comment type="caution">
    <text evidence="20">The sequence shown here is derived from an EMBL/GenBank/DDBJ whole genome shotgun (WGS) entry which is preliminary data.</text>
</comment>
<keyword evidence="11" id="KW-1015">Disulfide bond</keyword>
<accession>A0A834I1Z2</accession>
<dbReference type="PRINTS" id="PR01433">
    <property type="entry name" value="POLYCYSTIN2"/>
</dbReference>
<feature type="transmembrane region" description="Helical" evidence="17">
    <location>
        <begin position="288"/>
        <end position="305"/>
    </location>
</feature>
<evidence type="ECO:0000256" key="3">
    <source>
        <dbReference type="ARBA" id="ARBA00007200"/>
    </source>
</evidence>
<keyword evidence="14 15" id="KW-0407">Ion channel</keyword>
<dbReference type="GO" id="GO:0005929">
    <property type="term" value="C:cilium"/>
    <property type="evidence" value="ECO:0007669"/>
    <property type="project" value="UniProtKB-SubCell"/>
</dbReference>
<dbReference type="GO" id="GO:0050982">
    <property type="term" value="P:detection of mechanical stimulus"/>
    <property type="evidence" value="ECO:0007669"/>
    <property type="project" value="TreeGrafter"/>
</dbReference>
<feature type="transmembrane region" description="Helical" evidence="17">
    <location>
        <begin position="411"/>
        <end position="433"/>
    </location>
</feature>
<dbReference type="InterPro" id="IPR051223">
    <property type="entry name" value="Polycystin"/>
</dbReference>
<evidence type="ECO:0000256" key="12">
    <source>
        <dbReference type="ARBA" id="ARBA00023180"/>
    </source>
</evidence>
<keyword evidence="21" id="KW-1185">Reference proteome</keyword>
<evidence type="ECO:0000313" key="21">
    <source>
        <dbReference type="Proteomes" id="UP000625711"/>
    </source>
</evidence>
<evidence type="ECO:0000313" key="20">
    <source>
        <dbReference type="EMBL" id="KAF7270756.1"/>
    </source>
</evidence>
<evidence type="ECO:0000256" key="17">
    <source>
        <dbReference type="SAM" id="Phobius"/>
    </source>
</evidence>
<evidence type="ECO:0000256" key="14">
    <source>
        <dbReference type="ARBA" id="ARBA00023303"/>
    </source>
</evidence>
<feature type="transmembrane region" description="Helical" evidence="17">
    <location>
        <begin position="364"/>
        <end position="385"/>
    </location>
</feature>
<keyword evidence="8" id="KW-0175">Coiled coil</keyword>
<organism evidence="20 21">
    <name type="scientific">Rhynchophorus ferrugineus</name>
    <name type="common">Red palm weevil</name>
    <name type="synonym">Curculio ferrugineus</name>
    <dbReference type="NCBI Taxonomy" id="354439"/>
    <lineage>
        <taxon>Eukaryota</taxon>
        <taxon>Metazoa</taxon>
        <taxon>Ecdysozoa</taxon>
        <taxon>Arthropoda</taxon>
        <taxon>Hexapoda</taxon>
        <taxon>Insecta</taxon>
        <taxon>Pterygota</taxon>
        <taxon>Neoptera</taxon>
        <taxon>Endopterygota</taxon>
        <taxon>Coleoptera</taxon>
        <taxon>Polyphaga</taxon>
        <taxon>Cucujiformia</taxon>
        <taxon>Curculionidae</taxon>
        <taxon>Dryophthorinae</taxon>
        <taxon>Rhynchophorus</taxon>
    </lineage>
</organism>
<feature type="domain" description="Polycystin cation channel PKD1/PKD2" evidence="18">
    <location>
        <begin position="290"/>
        <end position="501"/>
    </location>
</feature>
<feature type="domain" description="Polycystin" evidence="19">
    <location>
        <begin position="83"/>
        <end position="275"/>
    </location>
</feature>
<dbReference type="Gene3D" id="1.10.287.70">
    <property type="match status" value="1"/>
</dbReference>
<proteinExistence type="inferred from homology"/>
<feature type="transmembrane region" description="Helical" evidence="17">
    <location>
        <begin position="325"/>
        <end position="343"/>
    </location>
</feature>
<dbReference type="InterPro" id="IPR003915">
    <property type="entry name" value="PKD_2"/>
</dbReference>
<dbReference type="InterPro" id="IPR013122">
    <property type="entry name" value="PKD1_2_channel"/>
</dbReference>
<keyword evidence="4" id="KW-0813">Transport</keyword>
<keyword evidence="5" id="KW-1003">Cell membrane</keyword>
<feature type="transmembrane region" description="Helical" evidence="17">
    <location>
        <begin position="468"/>
        <end position="494"/>
    </location>
</feature>
<evidence type="ECO:0000256" key="6">
    <source>
        <dbReference type="ARBA" id="ARBA00022692"/>
    </source>
</evidence>
<gene>
    <name evidence="20" type="ORF">GWI33_016297</name>
</gene>
<dbReference type="Proteomes" id="UP000625711">
    <property type="component" value="Unassembled WGS sequence"/>
</dbReference>
<keyword evidence="15" id="KW-0109">Calcium transport</keyword>
<dbReference type="FunFam" id="1.10.287.70:FF:000055">
    <property type="entry name" value="Polycystic kidney disease 2-like 1"/>
    <property type="match status" value="1"/>
</dbReference>
<evidence type="ECO:0000256" key="11">
    <source>
        <dbReference type="ARBA" id="ARBA00023157"/>
    </source>
</evidence>
<evidence type="ECO:0000259" key="19">
    <source>
        <dbReference type="Pfam" id="PF20519"/>
    </source>
</evidence>
<keyword evidence="15" id="KW-0107">Calcium channel</keyword>
<evidence type="ECO:0000256" key="1">
    <source>
        <dbReference type="ARBA" id="ARBA00004138"/>
    </source>
</evidence>
<keyword evidence="10 17" id="KW-0472">Membrane</keyword>
<dbReference type="GO" id="GO:0005886">
    <property type="term" value="C:plasma membrane"/>
    <property type="evidence" value="ECO:0007669"/>
    <property type="project" value="UniProtKB-SubCell"/>
</dbReference>
<keyword evidence="15" id="KW-0106">Calcium</keyword>
<evidence type="ECO:0000259" key="18">
    <source>
        <dbReference type="Pfam" id="PF08016"/>
    </source>
</evidence>
<keyword evidence="13" id="KW-0966">Cell projection</keyword>
<evidence type="ECO:0000256" key="8">
    <source>
        <dbReference type="ARBA" id="ARBA00023054"/>
    </source>
</evidence>
<dbReference type="SUPFAM" id="SSF81324">
    <property type="entry name" value="Voltage-gated potassium channels"/>
    <property type="match status" value="1"/>
</dbReference>
<dbReference type="OrthoDB" id="444119at2759"/>
<dbReference type="EMBL" id="JAACXV010014063">
    <property type="protein sequence ID" value="KAF7270756.1"/>
    <property type="molecule type" value="Genomic_DNA"/>
</dbReference>
<dbReference type="AlphaFoldDB" id="A0A834I1Z2"/>
<dbReference type="Pfam" id="PF08016">
    <property type="entry name" value="PKD_channel"/>
    <property type="match status" value="1"/>
</dbReference>
<feature type="disulfide bond" evidence="16">
    <location>
        <begin position="144"/>
        <end position="157"/>
    </location>
</feature>
<dbReference type="InterPro" id="IPR046791">
    <property type="entry name" value="Polycystin_dom"/>
</dbReference>
<evidence type="ECO:0000256" key="4">
    <source>
        <dbReference type="ARBA" id="ARBA00022448"/>
    </source>
</evidence>
<evidence type="ECO:0008006" key="22">
    <source>
        <dbReference type="Google" id="ProtNLM"/>
    </source>
</evidence>
<reference evidence="20" key="1">
    <citation type="submission" date="2020-08" db="EMBL/GenBank/DDBJ databases">
        <title>Genome sequencing and assembly of the red palm weevil Rhynchophorus ferrugineus.</title>
        <authorList>
            <person name="Dias G.B."/>
            <person name="Bergman C.M."/>
            <person name="Manee M."/>
        </authorList>
    </citation>
    <scope>NUCLEOTIDE SEQUENCE</scope>
    <source>
        <strain evidence="20">AA-2017</strain>
        <tissue evidence="20">Whole larva</tissue>
    </source>
</reference>
<evidence type="ECO:0000256" key="7">
    <source>
        <dbReference type="ARBA" id="ARBA00022989"/>
    </source>
</evidence>
<dbReference type="PANTHER" id="PTHR10877">
    <property type="entry name" value="POLYCYSTIN FAMILY MEMBER"/>
    <property type="match status" value="1"/>
</dbReference>
<name>A0A834I1Z2_RHYFE</name>
<comment type="subcellular location">
    <subcellularLocation>
        <location evidence="2">Cell membrane</location>
        <topology evidence="2">Multi-pass membrane protein</topology>
    </subcellularLocation>
    <subcellularLocation>
        <location evidence="1">Cell projection</location>
        <location evidence="1">Cilium</location>
    </subcellularLocation>
</comment>
<dbReference type="GO" id="GO:0005262">
    <property type="term" value="F:calcium channel activity"/>
    <property type="evidence" value="ECO:0007669"/>
    <property type="project" value="UniProtKB-KW"/>
</dbReference>
<evidence type="ECO:0000256" key="5">
    <source>
        <dbReference type="ARBA" id="ARBA00022475"/>
    </source>
</evidence>
<keyword evidence="9 15" id="KW-0406">Ion transport</keyword>
<evidence type="ECO:0000256" key="2">
    <source>
        <dbReference type="ARBA" id="ARBA00004651"/>
    </source>
</evidence>
<comment type="similarity">
    <text evidence="3">Belongs to the polycystin family.</text>
</comment>
<sequence>MSSKNVFEDRKYARKKKPFWVTAAIATEIGREELLASTFREIIFHTISLILLSIYIFNRISVSEYYVTAALKSSLGIREDGEFHEVISVAKLWEYLGDTVVNAFHKTDMHENSVSGIDSMYMLNENKVLGVPRIRQVKVRSDSCEIHGYFRRLFRSCYSKFTSEAEDRTPFGLKTATAWVYSDSSTTKSLNYQGTLTTYSGGGFYVDFNTDPNSTSDMIDVLKDNLWITRGTRAVFIDFSIYNPNLNLFCISKLIFEFLPSGGVKPNFRFTPAVLIEFAGLQNWMCKIALYFFGVYVIFCLFEEFREMLYFSWSYFAKFWNYIDISVIVLTFLLITGTEYLRFIGKSYLDEIKNNPNSYGNLEYLEIVYSTVNVIGALLLFFVYMRTFKYLNFNKRMAQLNDTIKNCSKDILGFSVMFFVAYFAYAELGYLVFGSEVKSYSSFGLSMFTLLRTILGDFDYEEIHVANWFVAPIYFLSFIILVFFVLLNMFLAIINDTYADVKTDIAIAPKEIELTDYLRRGFKNILRRIGCKVRSEAEEKGPFNINIRKIRDALIKCNFEDREIEMFFTRYDINPLKDLKKEHVEKFFEKFALEEEDRKSGRDKALKWEDFQRQDMKLNELEKSLIELGERVHELLSKLESTQETKKVQ</sequence>
<dbReference type="GO" id="GO:0005509">
    <property type="term" value="F:calcium ion binding"/>
    <property type="evidence" value="ECO:0007669"/>
    <property type="project" value="InterPro"/>
</dbReference>
<protein>
    <recommendedName>
        <fullName evidence="22">Polycystic kidney disease 2-like 1 protein</fullName>
    </recommendedName>
</protein>
<keyword evidence="7 17" id="KW-1133">Transmembrane helix</keyword>